<feature type="region of interest" description="Disordered" evidence="1">
    <location>
        <begin position="1"/>
        <end position="76"/>
    </location>
</feature>
<keyword evidence="3" id="KW-1185">Reference proteome</keyword>
<proteinExistence type="predicted"/>
<dbReference type="Proteomes" id="UP001283361">
    <property type="component" value="Unassembled WGS sequence"/>
</dbReference>
<comment type="caution">
    <text evidence="2">The sequence shown here is derived from an EMBL/GenBank/DDBJ whole genome shotgun (WGS) entry which is preliminary data.</text>
</comment>
<reference evidence="2" key="1">
    <citation type="journal article" date="2023" name="G3 (Bethesda)">
        <title>A reference genome for the long-term kleptoplast-retaining sea slug Elysia crispata morphotype clarki.</title>
        <authorList>
            <person name="Eastman K.E."/>
            <person name="Pendleton A.L."/>
            <person name="Shaikh M.A."/>
            <person name="Suttiyut T."/>
            <person name="Ogas R."/>
            <person name="Tomko P."/>
            <person name="Gavelis G."/>
            <person name="Widhalm J.R."/>
            <person name="Wisecaver J.H."/>
        </authorList>
    </citation>
    <scope>NUCLEOTIDE SEQUENCE</scope>
    <source>
        <strain evidence="2">ECLA1</strain>
    </source>
</reference>
<accession>A0AAE1DYZ4</accession>
<gene>
    <name evidence="2" type="ORF">RRG08_000954</name>
</gene>
<organism evidence="2 3">
    <name type="scientific">Elysia crispata</name>
    <name type="common">lettuce slug</name>
    <dbReference type="NCBI Taxonomy" id="231223"/>
    <lineage>
        <taxon>Eukaryota</taxon>
        <taxon>Metazoa</taxon>
        <taxon>Spiralia</taxon>
        <taxon>Lophotrochozoa</taxon>
        <taxon>Mollusca</taxon>
        <taxon>Gastropoda</taxon>
        <taxon>Heterobranchia</taxon>
        <taxon>Euthyneura</taxon>
        <taxon>Panpulmonata</taxon>
        <taxon>Sacoglossa</taxon>
        <taxon>Placobranchoidea</taxon>
        <taxon>Plakobranchidae</taxon>
        <taxon>Elysia</taxon>
    </lineage>
</organism>
<sequence length="104" mass="11485">MRRIADSQRGTRIDKERIVSREIKRDPSRDSPTVSRQNKEIESGGRALASSSMHSMDLVISGAKPHSVPLTKEGRRESPLCKSLLPLHVSIGSVWARSGLVIVK</sequence>
<evidence type="ECO:0000313" key="2">
    <source>
        <dbReference type="EMBL" id="KAK3786748.1"/>
    </source>
</evidence>
<evidence type="ECO:0000256" key="1">
    <source>
        <dbReference type="SAM" id="MobiDB-lite"/>
    </source>
</evidence>
<protein>
    <submittedName>
        <fullName evidence="2">Uncharacterized protein</fullName>
    </submittedName>
</protein>
<name>A0AAE1DYZ4_9GAST</name>
<feature type="compositionally biased region" description="Basic and acidic residues" evidence="1">
    <location>
        <begin position="1"/>
        <end position="29"/>
    </location>
</feature>
<dbReference type="EMBL" id="JAWDGP010001945">
    <property type="protein sequence ID" value="KAK3786748.1"/>
    <property type="molecule type" value="Genomic_DNA"/>
</dbReference>
<evidence type="ECO:0000313" key="3">
    <source>
        <dbReference type="Proteomes" id="UP001283361"/>
    </source>
</evidence>
<dbReference type="AlphaFoldDB" id="A0AAE1DYZ4"/>